<dbReference type="InterPro" id="IPR036366">
    <property type="entry name" value="PGBDSf"/>
</dbReference>
<dbReference type="Proteomes" id="UP001596087">
    <property type="component" value="Unassembled WGS sequence"/>
</dbReference>
<evidence type="ECO:0000313" key="6">
    <source>
        <dbReference type="Proteomes" id="UP001596087"/>
    </source>
</evidence>
<evidence type="ECO:0000259" key="3">
    <source>
        <dbReference type="Pfam" id="PF01471"/>
    </source>
</evidence>
<dbReference type="InterPro" id="IPR015020">
    <property type="entry name" value="Rv2525c-like_Glyco_Hydro-like"/>
</dbReference>
<evidence type="ECO:0000313" key="5">
    <source>
        <dbReference type="EMBL" id="MFC5178139.1"/>
    </source>
</evidence>
<gene>
    <name evidence="5" type="ORF">ACFPGP_15760</name>
</gene>
<keyword evidence="6" id="KW-1185">Reference proteome</keyword>
<evidence type="ECO:0000256" key="2">
    <source>
        <dbReference type="SAM" id="SignalP"/>
    </source>
</evidence>
<organism evidence="5 6">
    <name type="scientific">Nocardioides taihuensis</name>
    <dbReference type="NCBI Taxonomy" id="1835606"/>
    <lineage>
        <taxon>Bacteria</taxon>
        <taxon>Bacillati</taxon>
        <taxon>Actinomycetota</taxon>
        <taxon>Actinomycetes</taxon>
        <taxon>Propionibacteriales</taxon>
        <taxon>Nocardioidaceae</taxon>
        <taxon>Nocardioides</taxon>
    </lineage>
</organism>
<feature type="domain" description="Peptidoglycan binding-like" evidence="3">
    <location>
        <begin position="400"/>
        <end position="455"/>
    </location>
</feature>
<keyword evidence="2" id="KW-0732">Signal</keyword>
<comment type="caution">
    <text evidence="5">The sequence shown here is derived from an EMBL/GenBank/DDBJ whole genome shotgun (WGS) entry which is preliminary data.</text>
</comment>
<feature type="signal peptide" evidence="2">
    <location>
        <begin position="1"/>
        <end position="39"/>
    </location>
</feature>
<evidence type="ECO:0000256" key="1">
    <source>
        <dbReference type="SAM" id="MobiDB-lite"/>
    </source>
</evidence>
<evidence type="ECO:0000259" key="4">
    <source>
        <dbReference type="Pfam" id="PF08924"/>
    </source>
</evidence>
<protein>
    <submittedName>
        <fullName evidence="5">Glycoside hydrolase domain-containing protein</fullName>
    </submittedName>
</protein>
<dbReference type="Pfam" id="PF08924">
    <property type="entry name" value="Rv2525c_GlyHyd-like"/>
    <property type="match status" value="1"/>
</dbReference>
<dbReference type="EMBL" id="JBHSKD010000019">
    <property type="protein sequence ID" value="MFC5178139.1"/>
    <property type="molecule type" value="Genomic_DNA"/>
</dbReference>
<dbReference type="Pfam" id="PF01471">
    <property type="entry name" value="PG_binding_1"/>
    <property type="match status" value="2"/>
</dbReference>
<dbReference type="Gene3D" id="3.20.20.80">
    <property type="entry name" value="Glycosidases"/>
    <property type="match status" value="1"/>
</dbReference>
<dbReference type="InterPro" id="IPR017853">
    <property type="entry name" value="GH"/>
</dbReference>
<dbReference type="SUPFAM" id="SSF47090">
    <property type="entry name" value="PGBD-like"/>
    <property type="match status" value="2"/>
</dbReference>
<dbReference type="InterPro" id="IPR002477">
    <property type="entry name" value="Peptidoglycan-bd-like"/>
</dbReference>
<dbReference type="GO" id="GO:0016787">
    <property type="term" value="F:hydrolase activity"/>
    <property type="evidence" value="ECO:0007669"/>
    <property type="project" value="UniProtKB-KW"/>
</dbReference>
<feature type="domain" description="Rv2525c-like glycoside hydrolase-like" evidence="4">
    <location>
        <begin position="70"/>
        <end position="289"/>
    </location>
</feature>
<reference evidence="6" key="1">
    <citation type="journal article" date="2019" name="Int. J. Syst. Evol. Microbiol.">
        <title>The Global Catalogue of Microorganisms (GCM) 10K type strain sequencing project: providing services to taxonomists for standard genome sequencing and annotation.</title>
        <authorList>
            <consortium name="The Broad Institute Genomics Platform"/>
            <consortium name="The Broad Institute Genome Sequencing Center for Infectious Disease"/>
            <person name="Wu L."/>
            <person name="Ma J."/>
        </authorList>
    </citation>
    <scope>NUCLEOTIDE SEQUENCE [LARGE SCALE GENOMIC DNA]</scope>
    <source>
        <strain evidence="6">DFY41</strain>
    </source>
</reference>
<name>A0ABW0BLB3_9ACTN</name>
<feature type="chain" id="PRO_5045613883" evidence="2">
    <location>
        <begin position="40"/>
        <end position="460"/>
    </location>
</feature>
<feature type="region of interest" description="Disordered" evidence="1">
    <location>
        <begin position="127"/>
        <end position="154"/>
    </location>
</feature>
<dbReference type="RefSeq" id="WP_378591694.1">
    <property type="nucleotide sequence ID" value="NZ_JBHSKD010000019.1"/>
</dbReference>
<proteinExistence type="predicted"/>
<feature type="domain" description="Peptidoglycan binding-like" evidence="3">
    <location>
        <begin position="333"/>
        <end position="373"/>
    </location>
</feature>
<keyword evidence="5" id="KW-0378">Hydrolase</keyword>
<accession>A0ABW0BLB3</accession>
<sequence length="460" mass="49994">MTPPSPRPLPRALRRLLVPVLGVALAVSAALGVPTGAHAAGDRNVATPGNFTGYGFDQCLAPSQQAMNTWLVHSPFLAVGIYISGASRACRDQPNLTPEWISTQLAKGWRLLPITLGPQASCNPRFPRYDNDRTISPKQGDNGGYPTARKQGTREADKAVAAAKALGLVRRSTLWYDIEAFDTSKRHCRESALVFLSAWTTRLHEVGWVSGVYSSASSGIKMLDDARVNRPDRFTMPDRVWLARWDGMADTSSSYVRDDGWLPGGRVKQYQGGHNETWGGVTINIDRNFLDLGKGSWAAPETHCVTARIPDGVQVDLRDYRPITTQYAGVRRVTALQCQLREVGLYTGRLSGVYNDRTRAAAQVWQDHHGLQVGDRWTRTAWQTLLARGPGKLVKYGSAGADVRRLQRGLNASGAGLPVTGVFGGATDQALRAWQRAVPGVPVSGVASATTWQALRAGKS</sequence>
<dbReference type="InterPro" id="IPR036365">
    <property type="entry name" value="PGBD-like_sf"/>
</dbReference>
<dbReference type="SUPFAM" id="SSF51445">
    <property type="entry name" value="(Trans)glycosidases"/>
    <property type="match status" value="1"/>
</dbReference>
<dbReference type="Gene3D" id="1.10.101.10">
    <property type="entry name" value="PGBD-like superfamily/PGBD"/>
    <property type="match status" value="2"/>
</dbReference>